<protein>
    <recommendedName>
        <fullName evidence="5">F-box domain-containing protein</fullName>
    </recommendedName>
</protein>
<feature type="domain" description="F-box" evidence="1">
    <location>
        <begin position="25"/>
        <end position="52"/>
    </location>
</feature>
<dbReference type="SUPFAM" id="SSF81383">
    <property type="entry name" value="F-box domain"/>
    <property type="match status" value="1"/>
</dbReference>
<gene>
    <name evidence="3" type="ORF">URODEC1_LOCUS114682</name>
</gene>
<dbReference type="Proteomes" id="UP001497457">
    <property type="component" value="Chromosome 8b"/>
</dbReference>
<dbReference type="AlphaFoldDB" id="A0ABC9GC24"/>
<dbReference type="InterPro" id="IPR011043">
    <property type="entry name" value="Gal_Oxase/kelch_b-propeller"/>
</dbReference>
<feature type="domain" description="F-box protein AT5G49610-like beta-propeller" evidence="2">
    <location>
        <begin position="95"/>
        <end position="348"/>
    </location>
</feature>
<organism evidence="3 4">
    <name type="scientific">Urochloa decumbens</name>
    <dbReference type="NCBI Taxonomy" id="240449"/>
    <lineage>
        <taxon>Eukaryota</taxon>
        <taxon>Viridiplantae</taxon>
        <taxon>Streptophyta</taxon>
        <taxon>Embryophyta</taxon>
        <taxon>Tracheophyta</taxon>
        <taxon>Spermatophyta</taxon>
        <taxon>Magnoliopsida</taxon>
        <taxon>Liliopsida</taxon>
        <taxon>Poales</taxon>
        <taxon>Poaceae</taxon>
        <taxon>PACMAD clade</taxon>
        <taxon>Panicoideae</taxon>
        <taxon>Panicodae</taxon>
        <taxon>Paniceae</taxon>
        <taxon>Melinidinae</taxon>
        <taxon>Urochloa</taxon>
    </lineage>
</organism>
<name>A0ABC9GC24_9POAL</name>
<accession>A0ABC9GC24</accession>
<evidence type="ECO:0000259" key="1">
    <source>
        <dbReference type="Pfam" id="PF12937"/>
    </source>
</evidence>
<evidence type="ECO:0000313" key="4">
    <source>
        <dbReference type="Proteomes" id="UP001497457"/>
    </source>
</evidence>
<evidence type="ECO:0000259" key="2">
    <source>
        <dbReference type="Pfam" id="PF23635"/>
    </source>
</evidence>
<dbReference type="Gene3D" id="1.20.1280.50">
    <property type="match status" value="1"/>
</dbReference>
<dbReference type="SUPFAM" id="SSF50965">
    <property type="entry name" value="Galactose oxidase, central domain"/>
    <property type="match status" value="1"/>
</dbReference>
<evidence type="ECO:0000313" key="3">
    <source>
        <dbReference type="EMBL" id="CAL5091998.1"/>
    </source>
</evidence>
<dbReference type="PANTHER" id="PTHR32133:SF297">
    <property type="entry name" value="F-BOX DOMAIN-CONTAINING PROTEIN"/>
    <property type="match status" value="1"/>
</dbReference>
<dbReference type="InterPro" id="IPR001810">
    <property type="entry name" value="F-box_dom"/>
</dbReference>
<dbReference type="Pfam" id="PF12937">
    <property type="entry name" value="F-box-like"/>
    <property type="match status" value="1"/>
</dbReference>
<dbReference type="InterPro" id="IPR056594">
    <property type="entry name" value="AT5G49610-like_b-prop"/>
</dbReference>
<dbReference type="EMBL" id="OZ075118">
    <property type="protein sequence ID" value="CAL5091998.1"/>
    <property type="molecule type" value="Genomic_DNA"/>
</dbReference>
<evidence type="ECO:0008006" key="5">
    <source>
        <dbReference type="Google" id="ProtNLM"/>
    </source>
</evidence>
<dbReference type="CDD" id="cd09917">
    <property type="entry name" value="F-box_SF"/>
    <property type="match status" value="1"/>
</dbReference>
<proteinExistence type="predicted"/>
<dbReference type="PANTHER" id="PTHR32133">
    <property type="entry name" value="OS07G0120400 PROTEIN"/>
    <property type="match status" value="1"/>
</dbReference>
<keyword evidence="4" id="KW-1185">Reference proteome</keyword>
<dbReference type="InterPro" id="IPR036047">
    <property type="entry name" value="F-box-like_dom_sf"/>
</dbReference>
<reference evidence="3" key="1">
    <citation type="submission" date="2024-10" db="EMBL/GenBank/DDBJ databases">
        <authorList>
            <person name="Ryan C."/>
        </authorList>
    </citation>
    <scope>NUCLEOTIDE SEQUENCE [LARGE SCALE GENOMIC DNA]</scope>
</reference>
<sequence>MAPPPPPPLMEELEEEVLLRMPPDDPASLLRAALVCRRWRRLVSGPFFRRRFRELHRTPPMLGLLCNIVGGDSTCCFVPTAADFCAPDLGHHRALDARHGRVLLQCRRGGSWNALMVWDPITDEKMEVPSPFLLQSYMFSWTAAILCAACGRCNHLDCHRGPFLVVFLGSDSGKAFVCTYSSDAGTWSEPIATEQPEDIASMMPSVLLGNVLYFGFLNRKILLKYDLGSQKLSVSGIPAAYTLWWHIVLDGGLGFAAIHKSKLLIWRKDGPEEDAGWTQNRVIELEKLLTSPNDAILPPFFVVGCIDGTSVIFLRAGFAIFTVDLKTYKVKKVCEGKNIYSVMPYMNFCTPGRALLGFWLYSIFRTSNNLVTSMKFGQ</sequence>
<dbReference type="Pfam" id="PF23635">
    <property type="entry name" value="Beta-prop_AT5G49610-like"/>
    <property type="match status" value="1"/>
</dbReference>